<dbReference type="GO" id="GO:0022857">
    <property type="term" value="F:transmembrane transporter activity"/>
    <property type="evidence" value="ECO:0007669"/>
    <property type="project" value="InterPro"/>
</dbReference>
<name>K2RD71_MACPH</name>
<feature type="transmembrane region" description="Helical" evidence="3">
    <location>
        <begin position="224"/>
        <end position="244"/>
    </location>
</feature>
<feature type="transmembrane region" description="Helical" evidence="3">
    <location>
        <begin position="428"/>
        <end position="449"/>
    </location>
</feature>
<keyword evidence="3" id="KW-1133">Transmembrane helix</keyword>
<feature type="domain" description="Major facilitator superfamily (MFS) profile" evidence="4">
    <location>
        <begin position="271"/>
        <end position="494"/>
    </location>
</feature>
<feature type="transmembrane region" description="Helical" evidence="3">
    <location>
        <begin position="104"/>
        <end position="126"/>
    </location>
</feature>
<dbReference type="InParanoid" id="K2RD71"/>
<feature type="transmembrane region" description="Helical" evidence="3">
    <location>
        <begin position="293"/>
        <end position="314"/>
    </location>
</feature>
<sequence length="494" mass="53037">MMATRCGQNPHEANTLHTGNEFVELRDAEGGFRPNGESLLTSTQPQEGVHVALTEDVPPNGGYGWVCTVCTFLINANTWGVASIWGVILNHYISHKTFHEGSHLQYALIAGLSVSQALIISPVVGASRKYLGARATNLIGTAVQFGALFGASYATRVWHLFLTQGVFFGWGMGVLFITSNTLLPPWFSSRRSLAVGIATSGVGLGGLAYSLAAGRVVPTLGVPWCYRIVAFSSLACNLLSSVLLRDRGAAQSRRQQHQKPPFDYAAFTRIEVLLIVFWGVVTELGYMTLFYSLPSYASSIGLSASQGALANALLNLGLGVGRPIVGYYSDRLGRINMALGMTLLCAVLCLALWIPAQSYGPLAAFAVLAGAVCGTFWGTIAPVLVEVVGLREMAGVFGVICFALVLPTTFAEPIAMQLVGVAGVGSGYLAAQIFVGIMFMLGALSVWILRSWMIFQIEKKAANEGAENQGVATVRRVNSKLWLTPRRMFMLRRV</sequence>
<dbReference type="OrthoDB" id="6499973at2759"/>
<gene>
    <name evidence="5" type="ORF">MPH_10358</name>
</gene>
<dbReference type="InterPro" id="IPR050327">
    <property type="entry name" value="Proton-linked_MCT"/>
</dbReference>
<protein>
    <submittedName>
        <fullName evidence="5">Major facilitator superfamily</fullName>
    </submittedName>
</protein>
<dbReference type="FunCoup" id="K2RD71">
    <property type="interactions" value="136"/>
</dbReference>
<organism evidence="5 6">
    <name type="scientific">Macrophomina phaseolina (strain MS6)</name>
    <name type="common">Charcoal rot fungus</name>
    <dbReference type="NCBI Taxonomy" id="1126212"/>
    <lineage>
        <taxon>Eukaryota</taxon>
        <taxon>Fungi</taxon>
        <taxon>Dikarya</taxon>
        <taxon>Ascomycota</taxon>
        <taxon>Pezizomycotina</taxon>
        <taxon>Dothideomycetes</taxon>
        <taxon>Dothideomycetes incertae sedis</taxon>
        <taxon>Botryosphaeriales</taxon>
        <taxon>Botryosphaeriaceae</taxon>
        <taxon>Macrophomina</taxon>
    </lineage>
</organism>
<feature type="transmembrane region" description="Helical" evidence="3">
    <location>
        <begin position="167"/>
        <end position="186"/>
    </location>
</feature>
<evidence type="ECO:0000313" key="6">
    <source>
        <dbReference type="Proteomes" id="UP000007129"/>
    </source>
</evidence>
<dbReference type="Pfam" id="PF07690">
    <property type="entry name" value="MFS_1"/>
    <property type="match status" value="1"/>
</dbReference>
<comment type="caution">
    <text evidence="5">The sequence shown here is derived from an EMBL/GenBank/DDBJ whole genome shotgun (WGS) entry which is preliminary data.</text>
</comment>
<dbReference type="Gene3D" id="1.20.1250.20">
    <property type="entry name" value="MFS general substrate transporter like domains"/>
    <property type="match status" value="2"/>
</dbReference>
<dbReference type="VEuPathDB" id="FungiDB:MPH_10358"/>
<comment type="similarity">
    <text evidence="2">Belongs to the major facilitator superfamily. Monocarboxylate porter (TC 2.A.1.13) family.</text>
</comment>
<reference evidence="5 6" key="1">
    <citation type="journal article" date="2012" name="BMC Genomics">
        <title>Tools to kill: Genome of one of the most destructive plant pathogenic fungi Macrophomina phaseolina.</title>
        <authorList>
            <person name="Islam M.S."/>
            <person name="Haque M.S."/>
            <person name="Islam M.M."/>
            <person name="Emdad E.M."/>
            <person name="Halim A."/>
            <person name="Hossen Q.M.M."/>
            <person name="Hossain M.Z."/>
            <person name="Ahmed B."/>
            <person name="Rahim S."/>
            <person name="Rahman M.S."/>
            <person name="Alam M.M."/>
            <person name="Hou S."/>
            <person name="Wan X."/>
            <person name="Saito J.A."/>
            <person name="Alam M."/>
        </authorList>
    </citation>
    <scope>NUCLEOTIDE SEQUENCE [LARGE SCALE GENOMIC DNA]</scope>
    <source>
        <strain evidence="5 6">MS6</strain>
    </source>
</reference>
<dbReference type="EMBL" id="AHHD01000449">
    <property type="protein sequence ID" value="EKG12488.1"/>
    <property type="molecule type" value="Genomic_DNA"/>
</dbReference>
<feature type="transmembrane region" description="Helical" evidence="3">
    <location>
        <begin position="335"/>
        <end position="356"/>
    </location>
</feature>
<proteinExistence type="inferred from homology"/>
<dbReference type="HOGENOM" id="CLU_001265_1_2_1"/>
<evidence type="ECO:0000259" key="4">
    <source>
        <dbReference type="PROSITE" id="PS50850"/>
    </source>
</evidence>
<dbReference type="PROSITE" id="PS50850">
    <property type="entry name" value="MFS"/>
    <property type="match status" value="1"/>
</dbReference>
<feature type="transmembrane region" description="Helical" evidence="3">
    <location>
        <begin position="264"/>
        <end position="281"/>
    </location>
</feature>
<dbReference type="InterPro" id="IPR011701">
    <property type="entry name" value="MFS"/>
</dbReference>
<dbReference type="InterPro" id="IPR020846">
    <property type="entry name" value="MFS_dom"/>
</dbReference>
<evidence type="ECO:0000256" key="3">
    <source>
        <dbReference type="SAM" id="Phobius"/>
    </source>
</evidence>
<feature type="transmembrane region" description="Helical" evidence="3">
    <location>
        <begin position="138"/>
        <end position="161"/>
    </location>
</feature>
<evidence type="ECO:0000256" key="2">
    <source>
        <dbReference type="ARBA" id="ARBA00006727"/>
    </source>
</evidence>
<feature type="transmembrane region" description="Helical" evidence="3">
    <location>
        <begin position="362"/>
        <end position="384"/>
    </location>
</feature>
<dbReference type="Proteomes" id="UP000007129">
    <property type="component" value="Unassembled WGS sequence"/>
</dbReference>
<feature type="transmembrane region" description="Helical" evidence="3">
    <location>
        <begin position="396"/>
        <end position="416"/>
    </location>
</feature>
<comment type="subcellular location">
    <subcellularLocation>
        <location evidence="1">Membrane</location>
        <topology evidence="1">Multi-pass membrane protein</topology>
    </subcellularLocation>
</comment>
<dbReference type="InterPro" id="IPR036259">
    <property type="entry name" value="MFS_trans_sf"/>
</dbReference>
<dbReference type="eggNOG" id="KOG2504">
    <property type="taxonomic scope" value="Eukaryota"/>
</dbReference>
<dbReference type="GO" id="GO:0016020">
    <property type="term" value="C:membrane"/>
    <property type="evidence" value="ECO:0007669"/>
    <property type="project" value="UniProtKB-SubCell"/>
</dbReference>
<keyword evidence="3" id="KW-0472">Membrane</keyword>
<accession>K2RD71</accession>
<evidence type="ECO:0000313" key="5">
    <source>
        <dbReference type="EMBL" id="EKG12488.1"/>
    </source>
</evidence>
<dbReference type="PANTHER" id="PTHR11360">
    <property type="entry name" value="MONOCARBOXYLATE TRANSPORTER"/>
    <property type="match status" value="1"/>
</dbReference>
<dbReference type="SUPFAM" id="SSF103473">
    <property type="entry name" value="MFS general substrate transporter"/>
    <property type="match status" value="1"/>
</dbReference>
<feature type="transmembrane region" description="Helical" evidence="3">
    <location>
        <begin position="193"/>
        <end position="212"/>
    </location>
</feature>
<keyword evidence="3" id="KW-0812">Transmembrane</keyword>
<dbReference type="PANTHER" id="PTHR11360:SF315">
    <property type="entry name" value="TRANSPORTER MCH2-RELATED"/>
    <property type="match status" value="1"/>
</dbReference>
<dbReference type="AlphaFoldDB" id="K2RD71"/>
<evidence type="ECO:0000256" key="1">
    <source>
        <dbReference type="ARBA" id="ARBA00004141"/>
    </source>
</evidence>